<dbReference type="PANTHER" id="PTHR33677:SF3">
    <property type="entry name" value="COPPER-SENSING TRANSCRIPTIONAL REPRESSOR RICR"/>
    <property type="match status" value="1"/>
</dbReference>
<accession>A0ABN7ZZH4</accession>
<evidence type="ECO:0000313" key="2">
    <source>
        <dbReference type="Proteomes" id="UP000789423"/>
    </source>
</evidence>
<dbReference type="Proteomes" id="UP000789423">
    <property type="component" value="Unassembled WGS sequence"/>
</dbReference>
<gene>
    <name evidence="1" type="primary">csoR_2</name>
    <name evidence="1" type="ORF">BACCIP111899_02856</name>
</gene>
<dbReference type="InterPro" id="IPR003735">
    <property type="entry name" value="Metal_Tscrpt_repr"/>
</dbReference>
<evidence type="ECO:0000313" key="1">
    <source>
        <dbReference type="EMBL" id="CAG9613637.1"/>
    </source>
</evidence>
<keyword evidence="2" id="KW-1185">Reference proteome</keyword>
<dbReference type="EMBL" id="CAKJTI010000015">
    <property type="protein sequence ID" value="CAG9613637.1"/>
    <property type="molecule type" value="Genomic_DNA"/>
</dbReference>
<organism evidence="1 2">
    <name type="scientific">Bacillus rhizoplanae</name>
    <dbReference type="NCBI Taxonomy" id="2880966"/>
    <lineage>
        <taxon>Bacteria</taxon>
        <taxon>Bacillati</taxon>
        <taxon>Bacillota</taxon>
        <taxon>Bacilli</taxon>
        <taxon>Bacillales</taxon>
        <taxon>Bacillaceae</taxon>
        <taxon>Bacillus</taxon>
    </lineage>
</organism>
<reference evidence="1 2" key="1">
    <citation type="submission" date="2021-10" db="EMBL/GenBank/DDBJ databases">
        <authorList>
            <person name="Criscuolo A."/>
        </authorList>
    </citation>
    <scope>NUCLEOTIDE SEQUENCE [LARGE SCALE GENOMIC DNA]</scope>
    <source>
        <strain evidence="2">CIP 111899</strain>
    </source>
</reference>
<name>A0ABN7ZZH4_9BACI</name>
<comment type="caution">
    <text evidence="1">The sequence shown here is derived from an EMBL/GenBank/DDBJ whole genome shotgun (WGS) entry which is preliminary data.</text>
</comment>
<proteinExistence type="predicted"/>
<dbReference type="InterPro" id="IPR038390">
    <property type="entry name" value="Metal_Tscrpt_repr_sf"/>
</dbReference>
<protein>
    <submittedName>
        <fullName evidence="1">Copper-sensing transcriptional repressor CsoR</fullName>
    </submittedName>
</protein>
<dbReference type="Gene3D" id="1.20.58.1000">
    <property type="entry name" value="Metal-sensitive repressor, helix protomer"/>
    <property type="match status" value="1"/>
</dbReference>
<dbReference type="PANTHER" id="PTHR33677">
    <property type="entry name" value="TRANSCRIPTIONAL REPRESSOR FRMR-RELATED"/>
    <property type="match status" value="1"/>
</dbReference>
<dbReference type="RefSeq" id="WP_230575695.1">
    <property type="nucleotide sequence ID" value="NZ_CAKJTI010000015.1"/>
</dbReference>
<sequence length="62" mass="7053">MIMKKTYCDDILHQISAAQAALSSVSRLLLESHINTCVIERLKRDDPEIINELLKTISKITK</sequence>
<dbReference type="Pfam" id="PF02583">
    <property type="entry name" value="Trns_repr_metal"/>
    <property type="match status" value="1"/>
</dbReference>